<dbReference type="AlphaFoldDB" id="A0AAX6FGT4"/>
<name>A0AAX6FGT4_IRIPA</name>
<keyword evidence="2" id="KW-1185">Reference proteome</keyword>
<gene>
    <name evidence="1" type="ORF">M6B38_134080</name>
</gene>
<protein>
    <submittedName>
        <fullName evidence="1">Uncharacterized protein</fullName>
    </submittedName>
</protein>
<accession>A0AAX6FGT4</accession>
<comment type="caution">
    <text evidence="1">The sequence shown here is derived from an EMBL/GenBank/DDBJ whole genome shotgun (WGS) entry which is preliminary data.</text>
</comment>
<dbReference type="EMBL" id="JANAVB010028818">
    <property type="protein sequence ID" value="KAJ6815607.1"/>
    <property type="molecule type" value="Genomic_DNA"/>
</dbReference>
<proteinExistence type="predicted"/>
<reference evidence="1" key="1">
    <citation type="journal article" date="2023" name="GigaByte">
        <title>Genome assembly of the bearded iris, Iris pallida Lam.</title>
        <authorList>
            <person name="Bruccoleri R.E."/>
            <person name="Oakeley E.J."/>
            <person name="Faust A.M.E."/>
            <person name="Altorfer M."/>
            <person name="Dessus-Babus S."/>
            <person name="Burckhardt D."/>
            <person name="Oertli M."/>
            <person name="Naumann U."/>
            <person name="Petersen F."/>
            <person name="Wong J."/>
        </authorList>
    </citation>
    <scope>NUCLEOTIDE SEQUENCE</scope>
    <source>
        <strain evidence="1">GSM-AAB239-AS_SAM_17_03QT</strain>
    </source>
</reference>
<reference evidence="1" key="2">
    <citation type="submission" date="2023-04" db="EMBL/GenBank/DDBJ databases">
        <authorList>
            <person name="Bruccoleri R.E."/>
            <person name="Oakeley E.J."/>
            <person name="Faust A.-M."/>
            <person name="Dessus-Babus S."/>
            <person name="Altorfer M."/>
            <person name="Burckhardt D."/>
            <person name="Oertli M."/>
            <person name="Naumann U."/>
            <person name="Petersen F."/>
            <person name="Wong J."/>
        </authorList>
    </citation>
    <scope>NUCLEOTIDE SEQUENCE</scope>
    <source>
        <strain evidence="1">GSM-AAB239-AS_SAM_17_03QT</strain>
        <tissue evidence="1">Leaf</tissue>
    </source>
</reference>
<evidence type="ECO:0000313" key="2">
    <source>
        <dbReference type="Proteomes" id="UP001140949"/>
    </source>
</evidence>
<evidence type="ECO:0000313" key="1">
    <source>
        <dbReference type="EMBL" id="KAJ6815607.1"/>
    </source>
</evidence>
<dbReference type="Proteomes" id="UP001140949">
    <property type="component" value="Unassembled WGS sequence"/>
</dbReference>
<organism evidence="1 2">
    <name type="scientific">Iris pallida</name>
    <name type="common">Sweet iris</name>
    <dbReference type="NCBI Taxonomy" id="29817"/>
    <lineage>
        <taxon>Eukaryota</taxon>
        <taxon>Viridiplantae</taxon>
        <taxon>Streptophyta</taxon>
        <taxon>Embryophyta</taxon>
        <taxon>Tracheophyta</taxon>
        <taxon>Spermatophyta</taxon>
        <taxon>Magnoliopsida</taxon>
        <taxon>Liliopsida</taxon>
        <taxon>Asparagales</taxon>
        <taxon>Iridaceae</taxon>
        <taxon>Iridoideae</taxon>
        <taxon>Irideae</taxon>
        <taxon>Iris</taxon>
    </lineage>
</organism>
<sequence length="42" mass="4485">MTSASTSSSATAGSALFFRPVVRSVDLFGFPHHRSIRSECSP</sequence>